<evidence type="ECO:0000313" key="4">
    <source>
        <dbReference type="EMBL" id="JAI81738.1"/>
    </source>
</evidence>
<sequence>MSEQRNFFTTFKEVPQGTWHVNGIGSAQLSVLGAGKIQVYFLVDGERKEGELTNVLFVPGLGTNLFPIGAATEVGITAHFIDNDVYFKKNSKDVTVGQRLGQSLYHLKIVAKNPSKEVSTATAAKAQNSLTLWHQRLAHLNNKIILKMISSNSVDGLILKKENLEHGLCEGCIFGKMHRSPFPTGRSRAKEVGEIIHSDVGFVNVPTPNGETCFVLFKDDFSGWTKVYLMKSKSEADDYFLKLSHI</sequence>
<feature type="domain" description="Retrovirus-related Pol polyprotein from transposon TNT 1-94-like beta-barrel" evidence="3">
    <location>
        <begin position="1"/>
        <end position="75"/>
    </location>
</feature>
<dbReference type="GO" id="GO:0008233">
    <property type="term" value="F:peptidase activity"/>
    <property type="evidence" value="ECO:0007669"/>
    <property type="project" value="UniProtKB-KW"/>
</dbReference>
<dbReference type="InterPro" id="IPR039537">
    <property type="entry name" value="Retrotran_Ty1/copia-like"/>
</dbReference>
<dbReference type="GO" id="GO:0006508">
    <property type="term" value="P:proteolysis"/>
    <property type="evidence" value="ECO:0007669"/>
    <property type="project" value="UniProtKB-KW"/>
</dbReference>
<dbReference type="SUPFAM" id="SSF53098">
    <property type="entry name" value="Ribonuclease H-like"/>
    <property type="match status" value="1"/>
</dbReference>
<dbReference type="InterPro" id="IPR025724">
    <property type="entry name" value="GAG-pre-integrase_dom"/>
</dbReference>
<dbReference type="Pfam" id="PF13976">
    <property type="entry name" value="gag_pre-integrs"/>
    <property type="match status" value="1"/>
</dbReference>
<dbReference type="EMBL" id="GDIP01241663">
    <property type="protein sequence ID" value="JAI81738.1"/>
    <property type="molecule type" value="Transcribed_RNA"/>
</dbReference>
<reference evidence="4" key="1">
    <citation type="submission" date="2015-10" db="EMBL/GenBank/DDBJ databases">
        <title>Daphnia magna gene sets from two clonal populations assembled and annotated with EvidentialGene.</title>
        <authorList>
            <person name="Gilbert D."/>
            <person name="Podicheti R."/>
            <person name="Orsini L."/>
            <person name="Colbourne J."/>
            <person name="Pfrender M."/>
        </authorList>
    </citation>
    <scope>NUCLEOTIDE SEQUENCE</scope>
</reference>
<evidence type="ECO:0000259" key="3">
    <source>
        <dbReference type="Pfam" id="PF22936"/>
    </source>
</evidence>
<dbReference type="AlphaFoldDB" id="A0A0P6CHF6"/>
<dbReference type="InterPro" id="IPR012337">
    <property type="entry name" value="RNaseH-like_sf"/>
</dbReference>
<dbReference type="PANTHER" id="PTHR42648:SF28">
    <property type="entry name" value="TRANSPOSON-ENCODED PROTEIN WITH RIBONUCLEASE H-LIKE AND RETROVIRUS ZINC FINGER-LIKE DOMAINS"/>
    <property type="match status" value="1"/>
</dbReference>
<dbReference type="PANTHER" id="PTHR42648">
    <property type="entry name" value="TRANSPOSASE, PUTATIVE-RELATED"/>
    <property type="match status" value="1"/>
</dbReference>
<dbReference type="Pfam" id="PF22936">
    <property type="entry name" value="Pol_BBD"/>
    <property type="match status" value="1"/>
</dbReference>
<protein>
    <submittedName>
        <fullName evidence="4">Retrovirus-related Pol polyprotein from transposon TNT 1-94</fullName>
    </submittedName>
</protein>
<proteinExistence type="predicted"/>
<accession>A0A0P6CHF6</accession>
<organism evidence="4">
    <name type="scientific">Daphnia magna</name>
    <dbReference type="NCBI Taxonomy" id="35525"/>
    <lineage>
        <taxon>Eukaryota</taxon>
        <taxon>Metazoa</taxon>
        <taxon>Ecdysozoa</taxon>
        <taxon>Arthropoda</taxon>
        <taxon>Crustacea</taxon>
        <taxon>Branchiopoda</taxon>
        <taxon>Diplostraca</taxon>
        <taxon>Cladocera</taxon>
        <taxon>Anomopoda</taxon>
        <taxon>Daphniidae</taxon>
        <taxon>Daphnia</taxon>
    </lineage>
</organism>
<dbReference type="OrthoDB" id="8056975at2759"/>
<name>A0A0P6CHF6_9CRUS</name>
<keyword evidence="1" id="KW-0378">Hydrolase</keyword>
<keyword evidence="1" id="KW-0645">Protease</keyword>
<reference evidence="4" key="2">
    <citation type="submission" date="2015-10" db="EMBL/GenBank/DDBJ databases">
        <authorList>
            <person name="Gilbert D.G."/>
        </authorList>
    </citation>
    <scope>NUCLEOTIDE SEQUENCE</scope>
</reference>
<dbReference type="InterPro" id="IPR054722">
    <property type="entry name" value="PolX-like_BBD"/>
</dbReference>
<evidence type="ECO:0000259" key="2">
    <source>
        <dbReference type="Pfam" id="PF13976"/>
    </source>
</evidence>
<feature type="domain" description="GAG-pre-integrase" evidence="2">
    <location>
        <begin position="104"/>
        <end position="177"/>
    </location>
</feature>
<evidence type="ECO:0000256" key="1">
    <source>
        <dbReference type="ARBA" id="ARBA00022670"/>
    </source>
</evidence>